<feature type="transmembrane region" description="Helical" evidence="1">
    <location>
        <begin position="113"/>
        <end position="135"/>
    </location>
</feature>
<keyword evidence="1" id="KW-0472">Membrane</keyword>
<keyword evidence="1" id="KW-0812">Transmembrane</keyword>
<dbReference type="Proteomes" id="UP001064632">
    <property type="component" value="Chromosome"/>
</dbReference>
<dbReference type="RefSeq" id="WP_261697280.1">
    <property type="nucleotide sequence ID" value="NZ_CP104694.1"/>
</dbReference>
<name>A0ABY6BKN4_9GAMM</name>
<feature type="transmembrane region" description="Helical" evidence="1">
    <location>
        <begin position="72"/>
        <end position="93"/>
    </location>
</feature>
<reference evidence="2" key="1">
    <citation type="submission" date="2022-09" db="EMBL/GenBank/DDBJ databases">
        <title>Tahibacter sp. nov., isolated from a fresh water.</title>
        <authorList>
            <person name="Baek J.H."/>
            <person name="Lee J.K."/>
            <person name="Kim J.M."/>
            <person name="Jeon C.O."/>
        </authorList>
    </citation>
    <scope>NUCLEOTIDE SEQUENCE</scope>
    <source>
        <strain evidence="2">W38</strain>
    </source>
</reference>
<keyword evidence="3" id="KW-1185">Reference proteome</keyword>
<evidence type="ECO:0000313" key="3">
    <source>
        <dbReference type="Proteomes" id="UP001064632"/>
    </source>
</evidence>
<dbReference type="EMBL" id="CP104694">
    <property type="protein sequence ID" value="UXI70329.1"/>
    <property type="molecule type" value="Genomic_DNA"/>
</dbReference>
<evidence type="ECO:0000313" key="2">
    <source>
        <dbReference type="EMBL" id="UXI70329.1"/>
    </source>
</evidence>
<organism evidence="2 3">
    <name type="scientific">Tahibacter amnicola</name>
    <dbReference type="NCBI Taxonomy" id="2976241"/>
    <lineage>
        <taxon>Bacteria</taxon>
        <taxon>Pseudomonadati</taxon>
        <taxon>Pseudomonadota</taxon>
        <taxon>Gammaproteobacteria</taxon>
        <taxon>Lysobacterales</taxon>
        <taxon>Rhodanobacteraceae</taxon>
        <taxon>Tahibacter</taxon>
    </lineage>
</organism>
<accession>A0ABY6BKN4</accession>
<protein>
    <submittedName>
        <fullName evidence="2">Uncharacterized protein</fullName>
    </submittedName>
</protein>
<evidence type="ECO:0000256" key="1">
    <source>
        <dbReference type="SAM" id="Phobius"/>
    </source>
</evidence>
<keyword evidence="1" id="KW-1133">Transmembrane helix</keyword>
<proteinExistence type="predicted"/>
<sequence length="148" mass="16614">MNEATTPPCPTCHGPSRSLGRRLHYCDRCKQRFYPLKTDGKPDDASAKAQIHIVRSARLHVVREAITTGHGIRIAGAGFFLIAILQILFGVVIVPCKRCDTKIYFRSEEPDRYWKGVTFTFVLGSALFGVGHFLVKRHRADLPPHEGE</sequence>
<gene>
    <name evidence="2" type="ORF">N4264_12040</name>
</gene>